<dbReference type="EMBL" id="UINC01001971">
    <property type="protein sequence ID" value="SUZ91393.1"/>
    <property type="molecule type" value="Genomic_DNA"/>
</dbReference>
<feature type="domain" description="GHMP kinase N-terminal" evidence="3">
    <location>
        <begin position="54"/>
        <end position="119"/>
    </location>
</feature>
<dbReference type="PANTHER" id="PTHR10457">
    <property type="entry name" value="MEVALONATE KINASE/GALACTOKINASE"/>
    <property type="match status" value="1"/>
</dbReference>
<dbReference type="GO" id="GO:0004335">
    <property type="term" value="F:galactokinase activity"/>
    <property type="evidence" value="ECO:0007669"/>
    <property type="project" value="TreeGrafter"/>
</dbReference>
<name>A0A381RRA9_9ZZZZ</name>
<sequence>MAPQIEVSAPVRVDLAGGWTDVGPYPTDFGGEVVNFTINRYVRVTGEPGSEAKDVESAFEVPRGSGLGTSSAMNVAVAAIMSHGEDKYPEELAEMAFQLEADLGNFCGRQDQWASARGGFNHLLFIGDSVEIMPFEPMRSARIWLRKHLLVAYSGTSRRSGEIQDSVWGRYSEGNESVIDGLQRIRAAARPMANGLQQDRRDLVVQSFKDVCEGVDMIDTTLHDPFRGVVEPLLDSGSLAAWKALGAGGGGCAALLCSPSGRDDAIASIEGAGWELIEWDYDDEGVRIAG</sequence>
<dbReference type="PANTHER" id="PTHR10457:SF7">
    <property type="entry name" value="GALACTOKINASE-RELATED"/>
    <property type="match status" value="1"/>
</dbReference>
<dbReference type="GO" id="GO:0005829">
    <property type="term" value="C:cytosol"/>
    <property type="evidence" value="ECO:0007669"/>
    <property type="project" value="TreeGrafter"/>
</dbReference>
<proteinExistence type="predicted"/>
<dbReference type="SUPFAM" id="SSF54211">
    <property type="entry name" value="Ribosomal protein S5 domain 2-like"/>
    <property type="match status" value="1"/>
</dbReference>
<dbReference type="Gene3D" id="3.30.230.120">
    <property type="match status" value="1"/>
</dbReference>
<dbReference type="InterPro" id="IPR036554">
    <property type="entry name" value="GHMP_kinase_C_sf"/>
</dbReference>
<keyword evidence="1" id="KW-0547">Nucleotide-binding</keyword>
<reference evidence="4" key="1">
    <citation type="submission" date="2018-05" db="EMBL/GenBank/DDBJ databases">
        <authorList>
            <person name="Lanie J.A."/>
            <person name="Ng W.-L."/>
            <person name="Kazmierczak K.M."/>
            <person name="Andrzejewski T.M."/>
            <person name="Davidsen T.M."/>
            <person name="Wayne K.J."/>
            <person name="Tettelin H."/>
            <person name="Glass J.I."/>
            <person name="Rusch D."/>
            <person name="Podicherti R."/>
            <person name="Tsui H.-C.T."/>
            <person name="Winkler M.E."/>
        </authorList>
    </citation>
    <scope>NUCLEOTIDE SEQUENCE</scope>
</reference>
<dbReference type="SUPFAM" id="SSF55060">
    <property type="entry name" value="GHMP Kinase, C-terminal domain"/>
    <property type="match status" value="1"/>
</dbReference>
<evidence type="ECO:0000313" key="4">
    <source>
        <dbReference type="EMBL" id="SUZ91393.1"/>
    </source>
</evidence>
<dbReference type="InterPro" id="IPR006204">
    <property type="entry name" value="GHMP_kinase_N_dom"/>
</dbReference>
<evidence type="ECO:0000259" key="3">
    <source>
        <dbReference type="Pfam" id="PF00288"/>
    </source>
</evidence>
<dbReference type="GO" id="GO:0006012">
    <property type="term" value="P:galactose metabolic process"/>
    <property type="evidence" value="ECO:0007669"/>
    <property type="project" value="TreeGrafter"/>
</dbReference>
<dbReference type="PRINTS" id="PR00959">
    <property type="entry name" value="MEVGALKINASE"/>
</dbReference>
<evidence type="ECO:0000256" key="1">
    <source>
        <dbReference type="ARBA" id="ARBA00022741"/>
    </source>
</evidence>
<evidence type="ECO:0000256" key="2">
    <source>
        <dbReference type="ARBA" id="ARBA00022840"/>
    </source>
</evidence>
<dbReference type="GO" id="GO:0005524">
    <property type="term" value="F:ATP binding"/>
    <property type="evidence" value="ECO:0007669"/>
    <property type="project" value="UniProtKB-KW"/>
</dbReference>
<gene>
    <name evidence="4" type="ORF">METZ01_LOCUS44247</name>
</gene>
<dbReference type="AlphaFoldDB" id="A0A381RRA9"/>
<dbReference type="InterPro" id="IPR020568">
    <property type="entry name" value="Ribosomal_Su5_D2-typ_SF"/>
</dbReference>
<accession>A0A381RRA9</accession>
<keyword evidence="2" id="KW-0067">ATP-binding</keyword>
<dbReference type="Pfam" id="PF00288">
    <property type="entry name" value="GHMP_kinases_N"/>
    <property type="match status" value="1"/>
</dbReference>
<protein>
    <recommendedName>
        <fullName evidence="3">GHMP kinase N-terminal domain-containing protein</fullName>
    </recommendedName>
</protein>
<organism evidence="4">
    <name type="scientific">marine metagenome</name>
    <dbReference type="NCBI Taxonomy" id="408172"/>
    <lineage>
        <taxon>unclassified sequences</taxon>
        <taxon>metagenomes</taxon>
        <taxon>ecological metagenomes</taxon>
    </lineage>
</organism>